<dbReference type="Proteomes" id="UP000184510">
    <property type="component" value="Unassembled WGS sequence"/>
</dbReference>
<dbReference type="InterPro" id="IPR042267">
    <property type="entry name" value="VTC_sf"/>
</dbReference>
<gene>
    <name evidence="2" type="ORF">SAMN02745181_3217</name>
</gene>
<name>A0A1M6PKJ8_9BACT</name>
<dbReference type="InParanoid" id="A0A1M6PKJ8"/>
<proteinExistence type="predicted"/>
<dbReference type="STRING" id="1123071.SAMN02745181_3217"/>
<reference evidence="2 3" key="1">
    <citation type="submission" date="2016-11" db="EMBL/GenBank/DDBJ databases">
        <authorList>
            <person name="Jaros S."/>
            <person name="Januszkiewicz K."/>
            <person name="Wedrychowicz H."/>
        </authorList>
    </citation>
    <scope>NUCLEOTIDE SEQUENCE [LARGE SCALE GENOMIC DNA]</scope>
    <source>
        <strain evidence="2 3">DSM 18772</strain>
    </source>
</reference>
<evidence type="ECO:0000259" key="1">
    <source>
        <dbReference type="Pfam" id="PF09359"/>
    </source>
</evidence>
<dbReference type="RefSeq" id="WP_159434999.1">
    <property type="nucleotide sequence ID" value="NZ_FQYR01000005.1"/>
</dbReference>
<dbReference type="EMBL" id="FQYR01000005">
    <property type="protein sequence ID" value="SHK08413.1"/>
    <property type="molecule type" value="Genomic_DNA"/>
</dbReference>
<sequence>MMNRLDRVEFKFLVDRSLRERLVEEIRRNTTCDAITGTTHYPIISQYYDNEYRDCYWEKQRTQKSRRKLRIRVYGSENGELPPTTFIEVKHKHFGRGAKRRLMLSTEDALDLVEGDGGHLLANLDQQPRSTRMILREIRQLVEDRDFKFLCTMRYDREVYVGREDAPDLRITMDSGIACRFGHLPLKADTRDFEHYLLREDQSILEIKTNSVIPIWLRNLIGDHSLVRQSYSKFCTALETFDPAIRELLLEPDSSPFTAPPPDACIPALLTR</sequence>
<accession>A0A1M6PKJ8</accession>
<dbReference type="InterPro" id="IPR018966">
    <property type="entry name" value="VTC_domain"/>
</dbReference>
<dbReference type="AlphaFoldDB" id="A0A1M6PKJ8"/>
<protein>
    <submittedName>
        <fullName evidence="2">VTC domain-containing protein</fullName>
    </submittedName>
</protein>
<dbReference type="OrthoDB" id="185578at2"/>
<organism evidence="2 3">
    <name type="scientific">Rubritalea squalenifaciens DSM 18772</name>
    <dbReference type="NCBI Taxonomy" id="1123071"/>
    <lineage>
        <taxon>Bacteria</taxon>
        <taxon>Pseudomonadati</taxon>
        <taxon>Verrucomicrobiota</taxon>
        <taxon>Verrucomicrobiia</taxon>
        <taxon>Verrucomicrobiales</taxon>
        <taxon>Rubritaleaceae</taxon>
        <taxon>Rubritalea</taxon>
    </lineage>
</organism>
<keyword evidence="3" id="KW-1185">Reference proteome</keyword>
<feature type="domain" description="VTC" evidence="1">
    <location>
        <begin position="7"/>
        <end position="240"/>
    </location>
</feature>
<dbReference type="Pfam" id="PF09359">
    <property type="entry name" value="VTC"/>
    <property type="match status" value="1"/>
</dbReference>
<dbReference type="Gene3D" id="3.20.100.30">
    <property type="entry name" value="VTC, catalytic tunnel domain"/>
    <property type="match status" value="1"/>
</dbReference>
<evidence type="ECO:0000313" key="2">
    <source>
        <dbReference type="EMBL" id="SHK08413.1"/>
    </source>
</evidence>
<evidence type="ECO:0000313" key="3">
    <source>
        <dbReference type="Proteomes" id="UP000184510"/>
    </source>
</evidence>
<dbReference type="GO" id="GO:0006799">
    <property type="term" value="P:polyphosphate biosynthetic process"/>
    <property type="evidence" value="ECO:0007669"/>
    <property type="project" value="UniProtKB-ARBA"/>
</dbReference>
<dbReference type="CDD" id="cd07750">
    <property type="entry name" value="PolyPPase_VTC_like"/>
    <property type="match status" value="1"/>
</dbReference>